<evidence type="ECO:0000313" key="18">
    <source>
        <dbReference type="Proteomes" id="UP000095284"/>
    </source>
</evidence>
<evidence type="ECO:0000313" key="20">
    <source>
        <dbReference type="WBParaSite" id="BXY_1636600.1"/>
    </source>
</evidence>
<evidence type="ECO:0000256" key="12">
    <source>
        <dbReference type="PROSITE-ProRule" id="PRU00803"/>
    </source>
</evidence>
<dbReference type="eggNOG" id="KOG3637">
    <property type="taxonomic scope" value="Eukaryota"/>
</dbReference>
<dbReference type="GO" id="GO:0009897">
    <property type="term" value="C:external side of plasma membrane"/>
    <property type="evidence" value="ECO:0007669"/>
    <property type="project" value="TreeGrafter"/>
</dbReference>
<reference evidence="17" key="2">
    <citation type="submission" date="2020-09" db="EMBL/GenBank/DDBJ databases">
        <authorList>
            <person name="Kikuchi T."/>
        </authorList>
    </citation>
    <scope>NUCLEOTIDE SEQUENCE</scope>
    <source>
        <strain evidence="17">Ka4C1</strain>
    </source>
</reference>
<keyword evidence="3 13" id="KW-0812">Transmembrane</keyword>
<keyword evidence="9 13" id="KW-0472">Membrane</keyword>
<dbReference type="InterPro" id="IPR028994">
    <property type="entry name" value="Integrin_alpha_N"/>
</dbReference>
<feature type="repeat" description="FG-GAP" evidence="12">
    <location>
        <begin position="445"/>
        <end position="507"/>
    </location>
</feature>
<dbReference type="EMBL" id="CAJFDI010000003">
    <property type="protein sequence ID" value="CAD5221384.1"/>
    <property type="molecule type" value="Genomic_DNA"/>
</dbReference>
<comment type="similarity">
    <text evidence="2 13">Belongs to the integrin alpha chain family.</text>
</comment>
<evidence type="ECO:0000259" key="16">
    <source>
        <dbReference type="Pfam" id="PF20806"/>
    </source>
</evidence>
<dbReference type="Proteomes" id="UP000095284">
    <property type="component" value="Unplaced"/>
</dbReference>
<feature type="repeat" description="FG-GAP" evidence="12">
    <location>
        <begin position="376"/>
        <end position="436"/>
    </location>
</feature>
<feature type="signal peptide" evidence="13">
    <location>
        <begin position="1"/>
        <end position="16"/>
    </location>
</feature>
<dbReference type="SUPFAM" id="SSF69318">
    <property type="entry name" value="Integrin alpha N-terminal domain"/>
    <property type="match status" value="1"/>
</dbReference>
<dbReference type="Gene3D" id="2.60.40.1510">
    <property type="entry name" value="ntegrin, alpha v. Chain A, domain 3"/>
    <property type="match status" value="1"/>
</dbReference>
<feature type="chain" id="PRO_5035485922" evidence="13">
    <location>
        <begin position="17"/>
        <end position="1102"/>
    </location>
</feature>
<feature type="domain" description="Integrin alpha first immunoglubulin-like" evidence="14">
    <location>
        <begin position="492"/>
        <end position="635"/>
    </location>
</feature>
<evidence type="ECO:0000256" key="10">
    <source>
        <dbReference type="ARBA" id="ARBA00023170"/>
    </source>
</evidence>
<evidence type="ECO:0000313" key="17">
    <source>
        <dbReference type="EMBL" id="CAD5221384.1"/>
    </source>
</evidence>
<evidence type="ECO:0000259" key="14">
    <source>
        <dbReference type="Pfam" id="PF08441"/>
    </source>
</evidence>
<dbReference type="InterPro" id="IPR013517">
    <property type="entry name" value="FG-GAP"/>
</dbReference>
<keyword evidence="6 13" id="KW-0130">Cell adhesion</keyword>
<dbReference type="InterPro" id="IPR018184">
    <property type="entry name" value="Integrin_alpha_C_CS"/>
</dbReference>
<feature type="transmembrane region" description="Helical" evidence="13">
    <location>
        <begin position="1054"/>
        <end position="1076"/>
    </location>
</feature>
<feature type="domain" description="Integrin alpha third immunoglobulin-like" evidence="16">
    <location>
        <begin position="797"/>
        <end position="1043"/>
    </location>
</feature>
<dbReference type="InterPro" id="IPR013519">
    <property type="entry name" value="Int_alpha_beta-p"/>
</dbReference>
<keyword evidence="10 13" id="KW-0675">Receptor</keyword>
<dbReference type="PROSITE" id="PS51470">
    <property type="entry name" value="FG_GAP"/>
    <property type="match status" value="4"/>
</dbReference>
<evidence type="ECO:0000256" key="13">
    <source>
        <dbReference type="RuleBase" id="RU003762"/>
    </source>
</evidence>
<dbReference type="PANTHER" id="PTHR23220:SF122">
    <property type="entry name" value="INTEGRIN ALPHA-PS1"/>
    <property type="match status" value="1"/>
</dbReference>
<keyword evidence="19" id="KW-1185">Reference proteome</keyword>
<evidence type="ECO:0000256" key="1">
    <source>
        <dbReference type="ARBA" id="ARBA00004479"/>
    </source>
</evidence>
<dbReference type="Gene3D" id="2.130.10.130">
    <property type="entry name" value="Integrin alpha, N-terminal"/>
    <property type="match status" value="1"/>
</dbReference>
<feature type="repeat" description="FG-GAP" evidence="12">
    <location>
        <begin position="305"/>
        <end position="368"/>
    </location>
</feature>
<dbReference type="GO" id="GO:0033627">
    <property type="term" value="P:cell adhesion mediated by integrin"/>
    <property type="evidence" value="ECO:0007669"/>
    <property type="project" value="TreeGrafter"/>
</dbReference>
<dbReference type="GO" id="GO:0048513">
    <property type="term" value="P:animal organ development"/>
    <property type="evidence" value="ECO:0007669"/>
    <property type="project" value="UniProtKB-ARBA"/>
</dbReference>
<dbReference type="GO" id="GO:0007160">
    <property type="term" value="P:cell-matrix adhesion"/>
    <property type="evidence" value="ECO:0007669"/>
    <property type="project" value="TreeGrafter"/>
</dbReference>
<dbReference type="GO" id="GO:0098609">
    <property type="term" value="P:cell-cell adhesion"/>
    <property type="evidence" value="ECO:0007669"/>
    <property type="project" value="TreeGrafter"/>
</dbReference>
<evidence type="ECO:0000256" key="8">
    <source>
        <dbReference type="ARBA" id="ARBA00023037"/>
    </source>
</evidence>
<dbReference type="Gene3D" id="2.60.40.1530">
    <property type="entry name" value="ntegrin, alpha v. Chain A, domain 4"/>
    <property type="match status" value="1"/>
</dbReference>
<protein>
    <submittedName>
        <fullName evidence="17">(pine wood nematode) hypothetical protein</fullName>
    </submittedName>
    <submittedName>
        <fullName evidence="20">Integrin_alpha2 domain-containing protein</fullName>
    </submittedName>
</protein>
<keyword evidence="8 13" id="KW-0401">Integrin</keyword>
<keyword evidence="4 13" id="KW-0732">Signal</keyword>
<organism evidence="18 20">
    <name type="scientific">Bursaphelenchus xylophilus</name>
    <name type="common">Pinewood nematode worm</name>
    <name type="synonym">Aphelenchoides xylophilus</name>
    <dbReference type="NCBI Taxonomy" id="6326"/>
    <lineage>
        <taxon>Eukaryota</taxon>
        <taxon>Metazoa</taxon>
        <taxon>Ecdysozoa</taxon>
        <taxon>Nematoda</taxon>
        <taxon>Chromadorea</taxon>
        <taxon>Rhabditida</taxon>
        <taxon>Tylenchina</taxon>
        <taxon>Tylenchomorpha</taxon>
        <taxon>Aphelenchoidea</taxon>
        <taxon>Aphelenchoididae</taxon>
        <taxon>Bursaphelenchus</taxon>
    </lineage>
</organism>
<sequence>MFRRVFLFLLLRFVTSFNVDIDHAAVHWGPSSSHFGFSVAAHFRQGHPLLLVGAPRADSGQPGTQEAGAVYACPTEQGIHTSCQQLRIEYPTQDDYTRAPIRLDNKVLHPEGKNHQMLGFVVQSTGSANGQAMTCAPLLRTGVNAYTDGVCYLLRNDLNHSSVINTCHPLPKKDRHNDYGACEQGFSGYMDDSVILTGLPGARKWTGGVFGRFMFTADGFPDSVDRWTMEVGKENEGIINVLASHDYLGYSVRYGLFGFPYETKDRNNFTVVSGATRYGQTGAVIFLPFYGNARPEDEKLLGLDKSRFKLDGRQLGSGFGYQVEVLDLNKDGFDDLLVSAPFEFHFEEDLEFGGAVYLYYSKGRRVNPGQEYDVFQEPIILRGRGLYSQFGLSLANVGDIDRDASHYDDFAVGAPFADHGHGAVYIFHGQEYDQFNTEPSQVILGSDLENITRKKVKTFGSAVNGKVDVDGNGFPDVVVGAYASDLSYVFKARAVVDVELDYSFSQKYIKINDGWGCPKGSKTCFELTTSLSTLDNNNIRNLLNLGQDVYTCQLKIISNPKAPLRALFVQNKANEISWPCGRDSLGYQQRLKHKVYIPDTNQDWVNPIKFNFTASMTMSPMRSVIPVIRERRASKLFETSFDKQCGEDNDCYTDISIRPILLNMTRTANGTYSSKVTERDSITIRFLVENKGERAFLAQLYVSYNQDELDEPRLSKNLDGIDVIKKEHGLAVLSLGNPLEEGKKLNFDLSFHLVRGTSERISTELIFNVTANSTSIEEYQQDNEWSAQVKLIKEADLELIGVSKPSIIRFSKGNYRPRYEEDIGSEVVHTYTVINHGPFYAKNVTVTINWPLKLNTNDEEWVLYTLEDPIIRYRGKVRTCKVDKNLRAINPREIYMDETMKLAYSTTYGLLKLHREKRELNSKEYQQGEDVSQLTASIFDNKNIKTKDVTEFSGATVKIVDINCKDESAICYPLTCNFDYIGTDESALIEIRSRLWNQTFSSDFQKIEYVAITSNGVVEVDPKQGIMEDMTNNFAQAITHAYPDRPSQQDKLNIWILLLAVLVGLSLLAILILICYKCGFFKRKRPERHMLHRAQLQHEMYG</sequence>
<dbReference type="InterPro" id="IPR048285">
    <property type="entry name" value="Integrin_alpha_Ig-like_2"/>
</dbReference>
<evidence type="ECO:0000256" key="3">
    <source>
        <dbReference type="ARBA" id="ARBA00022692"/>
    </source>
</evidence>
<dbReference type="InterPro" id="IPR000413">
    <property type="entry name" value="Integrin_alpha"/>
</dbReference>
<dbReference type="EMBL" id="CAJFCV020000003">
    <property type="protein sequence ID" value="CAG9108327.1"/>
    <property type="molecule type" value="Genomic_DNA"/>
</dbReference>
<dbReference type="Pfam" id="PF01839">
    <property type="entry name" value="FG-GAP"/>
    <property type="match status" value="1"/>
</dbReference>
<dbReference type="InterPro" id="IPR032695">
    <property type="entry name" value="Integrin_dom_sf"/>
</dbReference>
<dbReference type="Pfam" id="PF20806">
    <property type="entry name" value="Integrin_A_Ig_3"/>
    <property type="match status" value="1"/>
</dbReference>
<dbReference type="Gene3D" id="1.20.5.930">
    <property type="entry name" value="Bicelle-embedded integrin alpha(iib) transmembrane segment"/>
    <property type="match status" value="1"/>
</dbReference>
<evidence type="ECO:0000256" key="5">
    <source>
        <dbReference type="ARBA" id="ARBA00022737"/>
    </source>
</evidence>
<dbReference type="PANTHER" id="PTHR23220">
    <property type="entry name" value="INTEGRIN ALPHA"/>
    <property type="match status" value="1"/>
</dbReference>
<comment type="subcellular location">
    <subcellularLocation>
        <location evidence="1 13">Membrane</location>
        <topology evidence="1 13">Single-pass type I membrane protein</topology>
    </subcellularLocation>
</comment>
<dbReference type="Proteomes" id="UP000659654">
    <property type="component" value="Unassembled WGS sequence"/>
</dbReference>
<reference evidence="20" key="1">
    <citation type="submission" date="2016-11" db="UniProtKB">
        <authorList>
            <consortium name="WormBaseParasite"/>
        </authorList>
    </citation>
    <scope>IDENTIFICATION</scope>
</reference>
<dbReference type="InterPro" id="IPR048286">
    <property type="entry name" value="Integrin_alpha_Ig-like_3"/>
</dbReference>
<keyword evidence="5" id="KW-0677">Repeat</keyword>
<accession>A0A1I7STJ6</accession>
<name>A0A1I7STJ6_BURXY</name>
<feature type="repeat" description="FG-GAP" evidence="12">
    <location>
        <begin position="21"/>
        <end position="82"/>
    </location>
</feature>
<evidence type="ECO:0000256" key="4">
    <source>
        <dbReference type="ARBA" id="ARBA00022729"/>
    </source>
</evidence>
<keyword evidence="7 13" id="KW-1133">Transmembrane helix</keyword>
<keyword evidence="11" id="KW-0325">Glycoprotein</keyword>
<dbReference type="GO" id="GO:0007229">
    <property type="term" value="P:integrin-mediated signaling pathway"/>
    <property type="evidence" value="ECO:0007669"/>
    <property type="project" value="UniProtKB-KW"/>
</dbReference>
<dbReference type="GO" id="GO:0008305">
    <property type="term" value="C:integrin complex"/>
    <property type="evidence" value="ECO:0007669"/>
    <property type="project" value="InterPro"/>
</dbReference>
<gene>
    <name evidence="17" type="ORF">BXYJ_LOCUS6651</name>
</gene>
<dbReference type="Gene3D" id="2.60.40.1460">
    <property type="entry name" value="Integrin domains. Chain A, domain 2"/>
    <property type="match status" value="1"/>
</dbReference>
<dbReference type="PROSITE" id="PS00242">
    <property type="entry name" value="INTEGRIN_ALPHA"/>
    <property type="match status" value="1"/>
</dbReference>
<dbReference type="Pfam" id="PF08441">
    <property type="entry name" value="Integrin_A_Ig_1"/>
    <property type="match status" value="1"/>
</dbReference>
<evidence type="ECO:0000256" key="6">
    <source>
        <dbReference type="ARBA" id="ARBA00022889"/>
    </source>
</evidence>
<dbReference type="InterPro" id="IPR013649">
    <property type="entry name" value="Integrin_alpha_Ig-like_1"/>
</dbReference>
<dbReference type="Pfam" id="PF20805">
    <property type="entry name" value="Integrin_A_Ig_2"/>
    <property type="match status" value="1"/>
</dbReference>
<dbReference type="GO" id="GO:0005178">
    <property type="term" value="F:integrin binding"/>
    <property type="evidence" value="ECO:0007669"/>
    <property type="project" value="TreeGrafter"/>
</dbReference>
<proteinExistence type="inferred from homology"/>
<dbReference type="PRINTS" id="PR01185">
    <property type="entry name" value="INTEGRINA"/>
</dbReference>
<feature type="domain" description="Integrin alpha second immunoglobulin-like" evidence="15">
    <location>
        <begin position="645"/>
        <end position="790"/>
    </location>
</feature>
<evidence type="ECO:0000256" key="9">
    <source>
        <dbReference type="ARBA" id="ARBA00023136"/>
    </source>
</evidence>
<dbReference type="WBParaSite" id="BXY_1636600.1">
    <property type="protein sequence ID" value="BXY_1636600.1"/>
    <property type="gene ID" value="BXY_1636600"/>
</dbReference>
<evidence type="ECO:0000256" key="11">
    <source>
        <dbReference type="ARBA" id="ARBA00023180"/>
    </source>
</evidence>
<dbReference type="SUPFAM" id="SSF69179">
    <property type="entry name" value="Integrin domains"/>
    <property type="match status" value="3"/>
</dbReference>
<evidence type="ECO:0000256" key="7">
    <source>
        <dbReference type="ARBA" id="ARBA00022989"/>
    </source>
</evidence>
<dbReference type="AlphaFoldDB" id="A0A1I7STJ6"/>
<dbReference type="SMR" id="A0A1I7STJ6"/>
<evidence type="ECO:0000259" key="15">
    <source>
        <dbReference type="Pfam" id="PF20805"/>
    </source>
</evidence>
<dbReference type="Proteomes" id="UP000582659">
    <property type="component" value="Unassembled WGS sequence"/>
</dbReference>
<evidence type="ECO:0000256" key="2">
    <source>
        <dbReference type="ARBA" id="ARBA00008054"/>
    </source>
</evidence>
<dbReference type="OrthoDB" id="5317514at2759"/>
<dbReference type="SMART" id="SM00191">
    <property type="entry name" value="Int_alpha"/>
    <property type="match status" value="4"/>
</dbReference>
<evidence type="ECO:0000313" key="19">
    <source>
        <dbReference type="Proteomes" id="UP000659654"/>
    </source>
</evidence>